<evidence type="ECO:0000313" key="3">
    <source>
        <dbReference type="Proteomes" id="UP000028090"/>
    </source>
</evidence>
<reference evidence="2 3" key="1">
    <citation type="submission" date="2014-05" db="EMBL/GenBank/DDBJ databases">
        <authorList>
            <person name="Daugherty S.C."/>
            <person name="Tallon L.J."/>
            <person name="Sadzewicz L."/>
            <person name="Kilian M."/>
            <person name="Tettelin H."/>
        </authorList>
    </citation>
    <scope>NUCLEOTIDE SEQUENCE [LARGE SCALE GENOMIC DNA]</scope>
    <source>
        <strain evidence="2 3">SK629</strain>
    </source>
</reference>
<dbReference type="SUPFAM" id="SSF159941">
    <property type="entry name" value="MM3350-like"/>
    <property type="match status" value="1"/>
</dbReference>
<proteinExistence type="predicted"/>
<organism evidence="2 3">
    <name type="scientific">Streptococcus mitis</name>
    <dbReference type="NCBI Taxonomy" id="28037"/>
    <lineage>
        <taxon>Bacteria</taxon>
        <taxon>Bacillati</taxon>
        <taxon>Bacillota</taxon>
        <taxon>Bacilli</taxon>
        <taxon>Lactobacillales</taxon>
        <taxon>Streptococcaceae</taxon>
        <taxon>Streptococcus</taxon>
        <taxon>Streptococcus mitis group</taxon>
    </lineage>
</organism>
<gene>
    <name evidence="2" type="ORF">SK629_0374</name>
</gene>
<dbReference type="Proteomes" id="UP000028090">
    <property type="component" value="Unassembled WGS sequence"/>
</dbReference>
<dbReference type="InterPro" id="IPR012912">
    <property type="entry name" value="Plasmid_pRiA4b_Orf3-like"/>
</dbReference>
<sequence>MVHLKLVKKEIEAEKPASVEAWVISVKFRKGCYRHIQIPKTKTLAELADVILWSFEFANDHAHAFFMDNVAWSHADSYFLSFVSDDVEERYTENVYLDILSVKQKFKFIFDFGDEWRFECQVLREIEAEDEGAYLVREVGTPPEQYPDYDSFDDEEW</sequence>
<feature type="domain" description="Plasmid pRiA4b Orf3-like" evidence="1">
    <location>
        <begin position="30"/>
        <end position="144"/>
    </location>
</feature>
<dbReference type="OrthoDB" id="9801392at2"/>
<evidence type="ECO:0000259" key="1">
    <source>
        <dbReference type="Pfam" id="PF07929"/>
    </source>
</evidence>
<dbReference type="InterPro" id="IPR024047">
    <property type="entry name" value="MM3350-like_sf"/>
</dbReference>
<accession>A0A081Q4J0</accession>
<dbReference type="EMBL" id="JPFU01000004">
    <property type="protein sequence ID" value="KEQ37863.1"/>
    <property type="molecule type" value="Genomic_DNA"/>
</dbReference>
<protein>
    <submittedName>
        <fullName evidence="2">Plasmid pRiA4b ORF-3-like family protein</fullName>
    </submittedName>
</protein>
<evidence type="ECO:0000313" key="2">
    <source>
        <dbReference type="EMBL" id="KEQ37863.1"/>
    </source>
</evidence>
<name>A0A081Q4J0_STRMT</name>
<dbReference type="Gene3D" id="3.10.290.30">
    <property type="entry name" value="MM3350-like"/>
    <property type="match status" value="1"/>
</dbReference>
<comment type="caution">
    <text evidence="2">The sequence shown here is derived from an EMBL/GenBank/DDBJ whole genome shotgun (WGS) entry which is preliminary data.</text>
</comment>
<dbReference type="Pfam" id="PF07929">
    <property type="entry name" value="PRiA4_ORF3"/>
    <property type="match status" value="1"/>
</dbReference>
<dbReference type="RefSeq" id="WP_080710166.1">
    <property type="nucleotide sequence ID" value="NZ_JPFU01000004.1"/>
</dbReference>
<dbReference type="AlphaFoldDB" id="A0A081Q4J0"/>
<dbReference type="PATRIC" id="fig|28037.95.peg.334"/>